<evidence type="ECO:0000256" key="13">
    <source>
        <dbReference type="SAM" id="SignalP"/>
    </source>
</evidence>
<evidence type="ECO:0000256" key="4">
    <source>
        <dbReference type="ARBA" id="ARBA00022496"/>
    </source>
</evidence>
<keyword evidence="13" id="KW-0732">Signal</keyword>
<evidence type="ECO:0000256" key="10">
    <source>
        <dbReference type="ARBA" id="ARBA00023237"/>
    </source>
</evidence>
<feature type="domain" description="TonB-dependent receptor-like beta-barrel" evidence="14">
    <location>
        <begin position="283"/>
        <end position="750"/>
    </location>
</feature>
<keyword evidence="7" id="KW-0406">Ion transport</keyword>
<dbReference type="Pfam" id="PF07715">
    <property type="entry name" value="Plug"/>
    <property type="match status" value="1"/>
</dbReference>
<evidence type="ECO:0000313" key="16">
    <source>
        <dbReference type="EMBL" id="PLW81449.1"/>
    </source>
</evidence>
<evidence type="ECO:0000256" key="8">
    <source>
        <dbReference type="ARBA" id="ARBA00023077"/>
    </source>
</evidence>
<dbReference type="Proteomes" id="UP000234845">
    <property type="component" value="Unassembled WGS sequence"/>
</dbReference>
<dbReference type="PROSITE" id="PS52016">
    <property type="entry name" value="TONB_DEPENDENT_REC_3"/>
    <property type="match status" value="1"/>
</dbReference>
<gene>
    <name evidence="16" type="ORF">CWI75_15610</name>
</gene>
<dbReference type="SUPFAM" id="SSF56935">
    <property type="entry name" value="Porins"/>
    <property type="match status" value="1"/>
</dbReference>
<evidence type="ECO:0000259" key="14">
    <source>
        <dbReference type="Pfam" id="PF00593"/>
    </source>
</evidence>
<dbReference type="GO" id="GO:0009279">
    <property type="term" value="C:cell outer membrane"/>
    <property type="evidence" value="ECO:0007669"/>
    <property type="project" value="UniProtKB-SubCell"/>
</dbReference>
<feature type="domain" description="TonB-dependent receptor plug" evidence="15">
    <location>
        <begin position="43"/>
        <end position="148"/>
    </location>
</feature>
<dbReference type="InterPro" id="IPR039426">
    <property type="entry name" value="TonB-dep_rcpt-like"/>
</dbReference>
<evidence type="ECO:0000256" key="12">
    <source>
        <dbReference type="RuleBase" id="RU003357"/>
    </source>
</evidence>
<evidence type="ECO:0000313" key="17">
    <source>
        <dbReference type="Proteomes" id="UP000234845"/>
    </source>
</evidence>
<dbReference type="PANTHER" id="PTHR32552:SF81">
    <property type="entry name" value="TONB-DEPENDENT OUTER MEMBRANE RECEPTOR"/>
    <property type="match status" value="1"/>
</dbReference>
<dbReference type="EMBL" id="PKLZ01000013">
    <property type="protein sequence ID" value="PLW81449.1"/>
    <property type="molecule type" value="Genomic_DNA"/>
</dbReference>
<keyword evidence="5 11" id="KW-0812">Transmembrane</keyword>
<evidence type="ECO:0000256" key="2">
    <source>
        <dbReference type="ARBA" id="ARBA00022448"/>
    </source>
</evidence>
<proteinExistence type="inferred from homology"/>
<accession>A0A2N5XZC5</accession>
<keyword evidence="8 12" id="KW-0798">TonB box</keyword>
<evidence type="ECO:0000256" key="11">
    <source>
        <dbReference type="PROSITE-ProRule" id="PRU01360"/>
    </source>
</evidence>
<keyword evidence="17" id="KW-1185">Reference proteome</keyword>
<dbReference type="Gene3D" id="2.40.170.20">
    <property type="entry name" value="TonB-dependent receptor, beta-barrel domain"/>
    <property type="match status" value="1"/>
</dbReference>
<comment type="caution">
    <text evidence="16">The sequence shown here is derived from an EMBL/GenBank/DDBJ whole genome shotgun (WGS) entry which is preliminary data.</text>
</comment>
<reference evidence="17" key="1">
    <citation type="submission" date="2017-11" db="EMBL/GenBank/DDBJ databases">
        <title>The draft genome sequence of Chromatocurvus sp. F02.</title>
        <authorList>
            <person name="Du Z.-J."/>
            <person name="Chang Y.-Q."/>
        </authorList>
    </citation>
    <scope>NUCLEOTIDE SEQUENCE [LARGE SCALE GENOMIC DNA]</scope>
    <source>
        <strain evidence="17">F02</strain>
    </source>
</reference>
<feature type="chain" id="PRO_5014820943" description="TonB-dependent receptor" evidence="13">
    <location>
        <begin position="27"/>
        <end position="792"/>
    </location>
</feature>
<dbReference type="InterPro" id="IPR012910">
    <property type="entry name" value="Plug_dom"/>
</dbReference>
<organism evidence="16 17">
    <name type="scientific">Kineobactrum sediminis</name>
    <dbReference type="NCBI Taxonomy" id="1905677"/>
    <lineage>
        <taxon>Bacteria</taxon>
        <taxon>Pseudomonadati</taxon>
        <taxon>Pseudomonadota</taxon>
        <taxon>Gammaproteobacteria</taxon>
        <taxon>Cellvibrionales</taxon>
        <taxon>Halieaceae</taxon>
        <taxon>Kineobactrum</taxon>
    </lineage>
</organism>
<evidence type="ECO:0008006" key="18">
    <source>
        <dbReference type="Google" id="ProtNLM"/>
    </source>
</evidence>
<evidence type="ECO:0000256" key="3">
    <source>
        <dbReference type="ARBA" id="ARBA00022452"/>
    </source>
</evidence>
<keyword evidence="9 11" id="KW-0472">Membrane</keyword>
<evidence type="ECO:0000256" key="5">
    <source>
        <dbReference type="ARBA" id="ARBA00022692"/>
    </source>
</evidence>
<dbReference type="GO" id="GO:0006826">
    <property type="term" value="P:iron ion transport"/>
    <property type="evidence" value="ECO:0007669"/>
    <property type="project" value="UniProtKB-KW"/>
</dbReference>
<protein>
    <recommendedName>
        <fullName evidence="18">TonB-dependent receptor</fullName>
    </recommendedName>
</protein>
<evidence type="ECO:0000256" key="1">
    <source>
        <dbReference type="ARBA" id="ARBA00004571"/>
    </source>
</evidence>
<dbReference type="InterPro" id="IPR000531">
    <property type="entry name" value="Beta-barrel_TonB"/>
</dbReference>
<keyword evidence="6" id="KW-0408">Iron</keyword>
<evidence type="ECO:0000256" key="9">
    <source>
        <dbReference type="ARBA" id="ARBA00023136"/>
    </source>
</evidence>
<dbReference type="PANTHER" id="PTHR32552">
    <property type="entry name" value="FERRICHROME IRON RECEPTOR-RELATED"/>
    <property type="match status" value="1"/>
</dbReference>
<dbReference type="InterPro" id="IPR036942">
    <property type="entry name" value="Beta-barrel_TonB_sf"/>
</dbReference>
<keyword evidence="4" id="KW-0410">Iron transport</keyword>
<dbReference type="AlphaFoldDB" id="A0A2N5XZC5"/>
<evidence type="ECO:0000256" key="7">
    <source>
        <dbReference type="ARBA" id="ARBA00023065"/>
    </source>
</evidence>
<feature type="signal peptide" evidence="13">
    <location>
        <begin position="1"/>
        <end position="26"/>
    </location>
</feature>
<keyword evidence="10 11" id="KW-0998">Cell outer membrane</keyword>
<evidence type="ECO:0000256" key="6">
    <source>
        <dbReference type="ARBA" id="ARBA00023004"/>
    </source>
</evidence>
<dbReference type="Pfam" id="PF00593">
    <property type="entry name" value="TonB_dep_Rec_b-barrel"/>
    <property type="match status" value="1"/>
</dbReference>
<name>A0A2N5XZC5_9GAMM</name>
<comment type="subcellular location">
    <subcellularLocation>
        <location evidence="1 11">Cell outer membrane</location>
        <topology evidence="1 11">Multi-pass membrane protein</topology>
    </subcellularLocation>
</comment>
<sequence length="792" mass="85736">MKIMNNNFSRTLIATAVVLASSQVMSQALEEIVVTAQKRAQSLQDVPVSISVVTGDALKNTGVQNLESASEYLPNFKVSRNAIQDTISIRGVNSDLQAGGDQSVGIFLDGVFRGRGVQSRFTFADMERLEVLRGPQGTLFGKNTAAGAPNITSKRPTREFEAEISATYEAEYDSPEISGYVSGALSNNVRARAFFLTREMKEGWTNNAYYDSDDPQSEEWTGRLSMDWDITDNLSAVIRYEHYDFDVNGAAYEIIQTSQIPSSLAPISTAGLASLGLIDGQLNGKTNIGPGVDPFGGYVGEMDEGTSFFHEGDGDEAAVTFNWQLDPGTVTAIIARSEYSFDRYNDADFGPLAVANLFESEDYEQDSIEVRFSSDTGGALDYIAGLYYQSADLAVSGDTQFWAPSSLGALGLNGLQRIHYLDQESDTWAIFGQVTWNISDVLRLNIGGRYTDEEKSAVQGANLYGKVAATQPHLPAPGTKLPDPLVGALNPLIEMGSGAHDNELALAEDDFSPTASLQWNTTDDTMLYASFARGFKGGGFNAFSLAGNPQDAIYDPEEATSYELGAKIALLGGTAEINVAIFHMEFADMQTTQFTGNTGFIVGNAAEATSQGFELDGRWMATKKLLLSGNVGYINFEFDDYAGAGCTGLQIFTMQQAGLGQSGADCSALGINDLSGRTNQDVPEWTASLAAEYTQLIGDNYDLRLLVDVNYSGEYYATADLDENTVQDSFVKYNASVIFGPLSGQWDLSLITRNLGDEQTFSYANDVPLFPDSHLVAVEPGRTLAVRGRYRF</sequence>
<comment type="similarity">
    <text evidence="11 12">Belongs to the TonB-dependent receptor family.</text>
</comment>
<keyword evidence="2 11" id="KW-0813">Transport</keyword>
<keyword evidence="3 11" id="KW-1134">Transmembrane beta strand</keyword>
<evidence type="ECO:0000259" key="15">
    <source>
        <dbReference type="Pfam" id="PF07715"/>
    </source>
</evidence>